<evidence type="ECO:0000313" key="2">
    <source>
        <dbReference type="Proteomes" id="UP000501690"/>
    </source>
</evidence>
<dbReference type="Gramene" id="Vigun04g127000.1.v1.2">
    <property type="protein sequence ID" value="Vigun04g127000.1.v1.2"/>
    <property type="gene ID" value="Vigun04g127000.v1.2"/>
</dbReference>
<evidence type="ECO:0000313" key="1">
    <source>
        <dbReference type="EMBL" id="QCD94498.1"/>
    </source>
</evidence>
<gene>
    <name evidence="1" type="ORF">DEO72_LG5g2582</name>
</gene>
<name>A0A4D6M1M1_VIGUN</name>
<protein>
    <submittedName>
        <fullName evidence="1">Uncharacterized protein</fullName>
    </submittedName>
</protein>
<organism evidence="1 2">
    <name type="scientific">Vigna unguiculata</name>
    <name type="common">Cowpea</name>
    <dbReference type="NCBI Taxonomy" id="3917"/>
    <lineage>
        <taxon>Eukaryota</taxon>
        <taxon>Viridiplantae</taxon>
        <taxon>Streptophyta</taxon>
        <taxon>Embryophyta</taxon>
        <taxon>Tracheophyta</taxon>
        <taxon>Spermatophyta</taxon>
        <taxon>Magnoliopsida</taxon>
        <taxon>eudicotyledons</taxon>
        <taxon>Gunneridae</taxon>
        <taxon>Pentapetalae</taxon>
        <taxon>rosids</taxon>
        <taxon>fabids</taxon>
        <taxon>Fabales</taxon>
        <taxon>Fabaceae</taxon>
        <taxon>Papilionoideae</taxon>
        <taxon>50 kb inversion clade</taxon>
        <taxon>NPAAA clade</taxon>
        <taxon>indigoferoid/millettioid clade</taxon>
        <taxon>Phaseoleae</taxon>
        <taxon>Vigna</taxon>
    </lineage>
</organism>
<keyword evidence="2" id="KW-1185">Reference proteome</keyword>
<reference evidence="1 2" key="1">
    <citation type="submission" date="2019-04" db="EMBL/GenBank/DDBJ databases">
        <title>An improved genome assembly and genetic linkage map for asparagus bean, Vigna unguiculata ssp. sesquipedialis.</title>
        <authorList>
            <person name="Xia Q."/>
            <person name="Zhang R."/>
            <person name="Dong Y."/>
        </authorList>
    </citation>
    <scope>NUCLEOTIDE SEQUENCE [LARGE SCALE GENOMIC DNA]</scope>
    <source>
        <tissue evidence="1">Leaf</tissue>
    </source>
</reference>
<dbReference type="Proteomes" id="UP000501690">
    <property type="component" value="Linkage Group LG5"/>
</dbReference>
<sequence>MASCFEFFLSLKFGKRAKGFLWRTTKAQAQPQLLKAPKSSVPVEERDLPWDLPGHNF</sequence>
<dbReference type="EMBL" id="CP039349">
    <property type="protein sequence ID" value="QCD94498.1"/>
    <property type="molecule type" value="Genomic_DNA"/>
</dbReference>
<dbReference type="AlphaFoldDB" id="A0A4D6M1M1"/>
<proteinExistence type="predicted"/>
<accession>A0A4D6M1M1</accession>